<organism evidence="2 3">
    <name type="scientific">Haloarcula terrestris</name>
    <dbReference type="NCBI Taxonomy" id="2950533"/>
    <lineage>
        <taxon>Archaea</taxon>
        <taxon>Methanobacteriati</taxon>
        <taxon>Methanobacteriota</taxon>
        <taxon>Stenosarchaea group</taxon>
        <taxon>Halobacteria</taxon>
        <taxon>Halobacteriales</taxon>
        <taxon>Haloarculaceae</taxon>
        <taxon>Haloarcula</taxon>
    </lineage>
</organism>
<dbReference type="AlphaFoldDB" id="A0AAE4JHD9"/>
<proteinExistence type="predicted"/>
<reference evidence="2 3" key="1">
    <citation type="submission" date="2022-06" db="EMBL/GenBank/DDBJ databases">
        <title>Haloarcula sp. a new haloarchaeum isolate from saline soil.</title>
        <authorList>
            <person name="Strakova D."/>
            <person name="Galisteo C."/>
            <person name="Sanchez-Porro C."/>
            <person name="Ventosa A."/>
        </authorList>
    </citation>
    <scope>NUCLEOTIDE SEQUENCE [LARGE SCALE GENOMIC DNA]</scope>
    <source>
        <strain evidence="2 3">S1AR25-5A</strain>
    </source>
</reference>
<evidence type="ECO:0000313" key="2">
    <source>
        <dbReference type="EMBL" id="MDS0222457.1"/>
    </source>
</evidence>
<keyword evidence="3" id="KW-1185">Reference proteome</keyword>
<sequence>MHLPTRKEFVKRVRRFDQWQLTRFVADLYEARGWTVETVDCGRLLVQPPRGTPGETLDVRLTKTPPSSRVDADRIVVGTMAAVERTLDEVRVIDARELHGMALYAIDRDRRQKLLADHFEPGSFADSRALLDRLTSTIPALPSIPRGAGSMVLVVVLLFASVAMVATGNFDSAETSDPNGDAEPTVTPVSVSQSLFEASTDNDIVTPSSAACPRPPTDAHPSSLRPVPVDAALSTGLEGWEAVRQLNASTFQGPNELTIPWTPDVRHESTYRSPRGTTITLIIDRWPDQQSAAEAGTALANNYRTALVWGRYTFAVVFPEAPSDSSTDSTNANVDTDSLLSEIINPEQGKLGSDCVDALTEPRT</sequence>
<name>A0AAE4JHD9_9EURY</name>
<dbReference type="RefSeq" id="WP_310897074.1">
    <property type="nucleotide sequence ID" value="NZ_JAMQOM010000005.1"/>
</dbReference>
<accession>A0AAE4JHD9</accession>
<evidence type="ECO:0000313" key="3">
    <source>
        <dbReference type="Proteomes" id="UP001253439"/>
    </source>
</evidence>
<dbReference type="EMBL" id="JAMQOM010000005">
    <property type="protein sequence ID" value="MDS0222457.1"/>
    <property type="molecule type" value="Genomic_DNA"/>
</dbReference>
<dbReference type="Proteomes" id="UP001253439">
    <property type="component" value="Unassembled WGS sequence"/>
</dbReference>
<gene>
    <name evidence="2" type="ORF">NDI54_14010</name>
</gene>
<evidence type="ECO:0000256" key="1">
    <source>
        <dbReference type="SAM" id="MobiDB-lite"/>
    </source>
</evidence>
<comment type="caution">
    <text evidence="2">The sequence shown here is derived from an EMBL/GenBank/DDBJ whole genome shotgun (WGS) entry which is preliminary data.</text>
</comment>
<feature type="region of interest" description="Disordered" evidence="1">
    <location>
        <begin position="202"/>
        <end position="226"/>
    </location>
</feature>
<protein>
    <submittedName>
        <fullName evidence="2">Uncharacterized protein</fullName>
    </submittedName>
</protein>